<sequence length="736" mass="83587">MVLIICGIYLNCPLLFLILFLYCVYFCCSRQFKLVFVIGFCSLFIVPRLLTTLDKIDHDYTLKQEFILKVSADSLKINGDNLSFHGENQRGEVFSCYYTFQSETEKKQIVNKDLQQNYATIFGTFTKGRGQRNLAGFNQQKYLRSHGYCGVLNSKKINWHAKKTFTWDQVRAFFIRQLKRKLPQKTSAYLGALFFGYKDQDFKQTQGTLSPSGILHFFSISGMHVHIFLGAWLGLLQCLRLTLKESLLPVLIFAVFILLLTGGSVGIWRATLLFILNLLIKFLPIVLSPMDKFGIVLLLCLFKEPLLIFQTGGQLSFMMSLLLVITVNEQGKLKDFKTSSWLTLLALPLICFYFYEWPLLGGFLTVTLLPVFKFFLLPVGLVIIVSTFVISFDFLIHLFEKFIFLFESLLANTVHFTLPIGWVPPLYVFLLTFLGIYLYQKKFSKIKLAILLLFFPFLINRVTFPLMVAFVDVGQGDAIVFKAPFNREVILVDTGGKVLFPQEKWQQKIQNSNAQNTLVPFLKACGIKKIDRVIITHGDSDHMGDLDVVLEDFDVKELVLGAGSEKQPNIAKSLNQLPKKTDLKLLSGAASVIGYFPLRVFAPLKSKGENEDSLVLQTQIKKQRFLLTGDLDQAGEKQLLKKYQNLKSDVLKLGHHGSKTSSSPIFIQEVAPKSAIVSCGLNNRFNHPHQEVLETLNKQQVTTFRTDQQGMIYYSWGFLEPVATPKTVQESASPPQ</sequence>
<dbReference type="EMBL" id="JAFLVT010000015">
    <property type="protein sequence ID" value="MBO0449992.1"/>
    <property type="molecule type" value="Genomic_DNA"/>
</dbReference>
<feature type="transmembrane region" description="Helical" evidence="6">
    <location>
        <begin position="451"/>
        <end position="471"/>
    </location>
</feature>
<evidence type="ECO:0000256" key="3">
    <source>
        <dbReference type="ARBA" id="ARBA00022692"/>
    </source>
</evidence>
<feature type="transmembrane region" description="Helical" evidence="6">
    <location>
        <begin position="419"/>
        <end position="439"/>
    </location>
</feature>
<dbReference type="InterPro" id="IPR035681">
    <property type="entry name" value="ComA-like_MBL"/>
</dbReference>
<organism evidence="8 9">
    <name type="scientific">Candidatus Enterococcus myersii</name>
    <dbReference type="NCBI Taxonomy" id="2815322"/>
    <lineage>
        <taxon>Bacteria</taxon>
        <taxon>Bacillati</taxon>
        <taxon>Bacillota</taxon>
        <taxon>Bacilli</taxon>
        <taxon>Lactobacillales</taxon>
        <taxon>Enterococcaceae</taxon>
        <taxon>Enterococcus</taxon>
    </lineage>
</organism>
<dbReference type="Pfam" id="PF03772">
    <property type="entry name" value="Competence"/>
    <property type="match status" value="1"/>
</dbReference>
<keyword evidence="5 6" id="KW-0472">Membrane</keyword>
<dbReference type="InterPro" id="IPR004797">
    <property type="entry name" value="Competence_ComEC/Rec2"/>
</dbReference>
<dbReference type="InterPro" id="IPR036866">
    <property type="entry name" value="RibonucZ/Hydroxyglut_hydro"/>
</dbReference>
<keyword evidence="2" id="KW-1003">Cell membrane</keyword>
<accession>A0ABS3H956</accession>
<evidence type="ECO:0000259" key="7">
    <source>
        <dbReference type="SMART" id="SM00849"/>
    </source>
</evidence>
<dbReference type="Pfam" id="PF00753">
    <property type="entry name" value="Lactamase_B"/>
    <property type="match status" value="1"/>
</dbReference>
<keyword evidence="3 6" id="KW-0812">Transmembrane</keyword>
<dbReference type="PANTHER" id="PTHR30619:SF1">
    <property type="entry name" value="RECOMBINATION PROTEIN 2"/>
    <property type="match status" value="1"/>
</dbReference>
<feature type="transmembrane region" description="Helical" evidence="6">
    <location>
        <begin position="214"/>
        <end position="235"/>
    </location>
</feature>
<feature type="transmembrane region" description="Helical" evidence="6">
    <location>
        <begin position="34"/>
        <end position="50"/>
    </location>
</feature>
<dbReference type="NCBIfam" id="TIGR00361">
    <property type="entry name" value="ComEC_Rec2"/>
    <property type="match status" value="1"/>
</dbReference>
<evidence type="ECO:0000313" key="8">
    <source>
        <dbReference type="EMBL" id="MBO0449992.1"/>
    </source>
</evidence>
<feature type="transmembrane region" description="Helical" evidence="6">
    <location>
        <begin position="375"/>
        <end position="399"/>
    </location>
</feature>
<dbReference type="SMART" id="SM00849">
    <property type="entry name" value="Lactamase_B"/>
    <property type="match status" value="1"/>
</dbReference>
<comment type="subcellular location">
    <subcellularLocation>
        <location evidence="1">Cell membrane</location>
        <topology evidence="1">Multi-pass membrane protein</topology>
    </subcellularLocation>
</comment>
<reference evidence="8 9" key="1">
    <citation type="submission" date="2021-03" db="EMBL/GenBank/DDBJ databases">
        <title>Enterococcal diversity collection.</title>
        <authorList>
            <person name="Gilmore M.S."/>
            <person name="Schwartzman J."/>
            <person name="Van Tyne D."/>
            <person name="Martin M."/>
            <person name="Earl A.M."/>
            <person name="Manson A.L."/>
            <person name="Straub T."/>
            <person name="Salamzade R."/>
            <person name="Saavedra J."/>
            <person name="Lebreton F."/>
            <person name="Prichula J."/>
            <person name="Schaufler K."/>
            <person name="Gaca A."/>
            <person name="Sgardioli B."/>
            <person name="Wagenaar J."/>
            <person name="Strong T."/>
        </authorList>
    </citation>
    <scope>NUCLEOTIDE SEQUENCE [LARGE SCALE GENOMIC DNA]</scope>
    <source>
        <strain evidence="8 9">MJM12</strain>
    </source>
</reference>
<feature type="transmembrane region" description="Helical" evidence="6">
    <location>
        <begin position="339"/>
        <end position="355"/>
    </location>
</feature>
<dbReference type="InterPro" id="IPR001279">
    <property type="entry name" value="Metallo-B-lactamas"/>
</dbReference>
<dbReference type="CDD" id="cd07731">
    <property type="entry name" value="ComA-like_MBL-fold"/>
    <property type="match status" value="1"/>
</dbReference>
<comment type="caution">
    <text evidence="8">The sequence shown here is derived from an EMBL/GenBank/DDBJ whole genome shotgun (WGS) entry which is preliminary data.</text>
</comment>
<name>A0ABS3H956_9ENTE</name>
<feature type="transmembrane region" description="Helical" evidence="6">
    <location>
        <begin position="274"/>
        <end position="299"/>
    </location>
</feature>
<dbReference type="PANTHER" id="PTHR30619">
    <property type="entry name" value="DNA INTERNALIZATION/COMPETENCE PROTEIN COMEC/REC2"/>
    <property type="match status" value="1"/>
</dbReference>
<evidence type="ECO:0000313" key="9">
    <source>
        <dbReference type="Proteomes" id="UP000664256"/>
    </source>
</evidence>
<protein>
    <submittedName>
        <fullName evidence="8">DNA internalization-related competence protein ComEC/Rec2</fullName>
    </submittedName>
</protein>
<gene>
    <name evidence="8" type="ORF">JZO76_10710</name>
</gene>
<proteinExistence type="predicted"/>
<evidence type="ECO:0000256" key="2">
    <source>
        <dbReference type="ARBA" id="ARBA00022475"/>
    </source>
</evidence>
<dbReference type="InterPro" id="IPR052159">
    <property type="entry name" value="Competence_DNA_uptake"/>
</dbReference>
<feature type="transmembrane region" description="Helical" evidence="6">
    <location>
        <begin position="6"/>
        <end position="27"/>
    </location>
</feature>
<dbReference type="Gene3D" id="3.60.15.10">
    <property type="entry name" value="Ribonuclease Z/Hydroxyacylglutathione hydrolase-like"/>
    <property type="match status" value="1"/>
</dbReference>
<dbReference type="Proteomes" id="UP000664256">
    <property type="component" value="Unassembled WGS sequence"/>
</dbReference>
<feature type="transmembrane region" description="Helical" evidence="6">
    <location>
        <begin position="306"/>
        <end position="327"/>
    </location>
</feature>
<keyword evidence="4 6" id="KW-1133">Transmembrane helix</keyword>
<feature type="transmembrane region" description="Helical" evidence="6">
    <location>
        <begin position="247"/>
        <end position="268"/>
    </location>
</feature>
<evidence type="ECO:0000256" key="6">
    <source>
        <dbReference type="SAM" id="Phobius"/>
    </source>
</evidence>
<evidence type="ECO:0000256" key="5">
    <source>
        <dbReference type="ARBA" id="ARBA00023136"/>
    </source>
</evidence>
<keyword evidence="9" id="KW-1185">Reference proteome</keyword>
<dbReference type="SUPFAM" id="SSF56281">
    <property type="entry name" value="Metallo-hydrolase/oxidoreductase"/>
    <property type="match status" value="1"/>
</dbReference>
<evidence type="ECO:0000256" key="1">
    <source>
        <dbReference type="ARBA" id="ARBA00004651"/>
    </source>
</evidence>
<dbReference type="InterPro" id="IPR004477">
    <property type="entry name" value="ComEC_N"/>
</dbReference>
<feature type="domain" description="Metallo-beta-lactamase" evidence="7">
    <location>
        <begin position="475"/>
        <end position="681"/>
    </location>
</feature>
<evidence type="ECO:0000256" key="4">
    <source>
        <dbReference type="ARBA" id="ARBA00022989"/>
    </source>
</evidence>